<comment type="subcellular location">
    <subcellularLocation>
        <location evidence="1">Cytoplasm</location>
    </subcellularLocation>
</comment>
<dbReference type="GO" id="GO:0007010">
    <property type="term" value="P:cytoskeleton organization"/>
    <property type="evidence" value="ECO:0007669"/>
    <property type="project" value="InterPro"/>
</dbReference>
<reference evidence="7" key="3">
    <citation type="submission" date="2025-09" db="UniProtKB">
        <authorList>
            <consortium name="Ensembl"/>
        </authorList>
    </citation>
    <scope>IDENTIFICATION</scope>
</reference>
<proteinExistence type="predicted"/>
<evidence type="ECO:0000256" key="3">
    <source>
        <dbReference type="ARBA" id="ARBA00022553"/>
    </source>
</evidence>
<sequence length="146" mass="17116">LHSLSQRYCGIGRMILKEEMKARSGSYDNDPWSSARNSRTNSRSNSRSDSFISKSASLPGYGRNGLHRPQSADYFQYDSSSAIYPYEVLVVTIRRQNQPPNDVDRARLERHLSPEDFYRVFRMTMADFDRLALWKRNELKKQVRLF</sequence>
<dbReference type="AlphaFoldDB" id="A0A4W5P000"/>
<feature type="domain" description="HP" evidence="6">
    <location>
        <begin position="78"/>
        <end position="146"/>
    </location>
</feature>
<dbReference type="GO" id="GO:0005737">
    <property type="term" value="C:cytoplasm"/>
    <property type="evidence" value="ECO:0007669"/>
    <property type="project" value="UniProtKB-SubCell"/>
</dbReference>
<organism evidence="7 8">
    <name type="scientific">Hucho hucho</name>
    <name type="common">huchen</name>
    <dbReference type="NCBI Taxonomy" id="62062"/>
    <lineage>
        <taxon>Eukaryota</taxon>
        <taxon>Metazoa</taxon>
        <taxon>Chordata</taxon>
        <taxon>Craniata</taxon>
        <taxon>Vertebrata</taxon>
        <taxon>Euteleostomi</taxon>
        <taxon>Actinopterygii</taxon>
        <taxon>Neopterygii</taxon>
        <taxon>Teleostei</taxon>
        <taxon>Protacanthopterygii</taxon>
        <taxon>Salmoniformes</taxon>
        <taxon>Salmonidae</taxon>
        <taxon>Salmoninae</taxon>
        <taxon>Hucho</taxon>
    </lineage>
</organism>
<feature type="region of interest" description="Disordered" evidence="5">
    <location>
        <begin position="22"/>
        <end position="65"/>
    </location>
</feature>
<name>A0A4W5P000_9TELE</name>
<dbReference type="GeneTree" id="ENSGT00950000182850"/>
<protein>
    <recommendedName>
        <fullName evidence="6">HP domain-containing protein</fullName>
    </recommendedName>
</protein>
<keyword evidence="2" id="KW-0963">Cytoplasm</keyword>
<feature type="compositionally biased region" description="Low complexity" evidence="5">
    <location>
        <begin position="33"/>
        <end position="55"/>
    </location>
</feature>
<evidence type="ECO:0000313" key="8">
    <source>
        <dbReference type="Proteomes" id="UP000314982"/>
    </source>
</evidence>
<dbReference type="Proteomes" id="UP000314982">
    <property type="component" value="Unassembled WGS sequence"/>
</dbReference>
<dbReference type="STRING" id="62062.ENSHHUP00000054454"/>
<accession>A0A4W5P000</accession>
<dbReference type="SUPFAM" id="SSF47050">
    <property type="entry name" value="VHP, Villin headpiece domain"/>
    <property type="match status" value="1"/>
</dbReference>
<dbReference type="InterPro" id="IPR003128">
    <property type="entry name" value="Villin_headpiece"/>
</dbReference>
<dbReference type="PANTHER" id="PTHR24213:SF0">
    <property type="entry name" value="ACTIN-BINDING LIM PROTEIN 3"/>
    <property type="match status" value="1"/>
</dbReference>
<dbReference type="Gene3D" id="1.10.950.10">
    <property type="entry name" value="Villin headpiece domain"/>
    <property type="match status" value="1"/>
</dbReference>
<dbReference type="Pfam" id="PF02209">
    <property type="entry name" value="VHP"/>
    <property type="match status" value="1"/>
</dbReference>
<dbReference type="Ensembl" id="ENSHHUT00000056342.1">
    <property type="protein sequence ID" value="ENSHHUP00000054454.1"/>
    <property type="gene ID" value="ENSHHUG00000032668.1"/>
</dbReference>
<evidence type="ECO:0000256" key="4">
    <source>
        <dbReference type="ARBA" id="ARBA00022737"/>
    </source>
</evidence>
<dbReference type="InterPro" id="IPR032402">
    <property type="entry name" value="AbLIM_anchor"/>
</dbReference>
<dbReference type="GO" id="GO:0051015">
    <property type="term" value="F:actin filament binding"/>
    <property type="evidence" value="ECO:0007669"/>
    <property type="project" value="TreeGrafter"/>
</dbReference>
<evidence type="ECO:0000313" key="7">
    <source>
        <dbReference type="Ensembl" id="ENSHHUP00000054454.1"/>
    </source>
</evidence>
<dbReference type="InterPro" id="IPR036886">
    <property type="entry name" value="Villin_headpiece_dom_sf"/>
</dbReference>
<reference evidence="8" key="1">
    <citation type="submission" date="2018-06" db="EMBL/GenBank/DDBJ databases">
        <title>Genome assembly of Danube salmon.</title>
        <authorList>
            <person name="Macqueen D.J."/>
            <person name="Gundappa M.K."/>
        </authorList>
    </citation>
    <scope>NUCLEOTIDE SEQUENCE [LARGE SCALE GENOMIC DNA]</scope>
</reference>
<evidence type="ECO:0000259" key="6">
    <source>
        <dbReference type="PROSITE" id="PS51089"/>
    </source>
</evidence>
<evidence type="ECO:0000256" key="1">
    <source>
        <dbReference type="ARBA" id="ARBA00004496"/>
    </source>
</evidence>
<dbReference type="InterPro" id="IPR051618">
    <property type="entry name" value="Actin-binding_LIM"/>
</dbReference>
<dbReference type="FunFam" id="1.10.950.10:FF:000001">
    <property type="entry name" value="actin-binding LIM protein 1 isoform X2"/>
    <property type="match status" value="1"/>
</dbReference>
<dbReference type="SMART" id="SM00153">
    <property type="entry name" value="VHP"/>
    <property type="match status" value="1"/>
</dbReference>
<dbReference type="PANTHER" id="PTHR24213">
    <property type="entry name" value="ACTIN-BINDING LIM PROTEIN"/>
    <property type="match status" value="1"/>
</dbReference>
<dbReference type="GO" id="GO:0030032">
    <property type="term" value="P:lamellipodium assembly"/>
    <property type="evidence" value="ECO:0007669"/>
    <property type="project" value="TreeGrafter"/>
</dbReference>
<reference evidence="7" key="2">
    <citation type="submission" date="2025-08" db="UniProtKB">
        <authorList>
            <consortium name="Ensembl"/>
        </authorList>
    </citation>
    <scope>IDENTIFICATION</scope>
</reference>
<evidence type="ECO:0000256" key="2">
    <source>
        <dbReference type="ARBA" id="ARBA00022490"/>
    </source>
</evidence>
<keyword evidence="3" id="KW-0597">Phosphoprotein</keyword>
<keyword evidence="8" id="KW-1185">Reference proteome</keyword>
<dbReference type="GO" id="GO:0001725">
    <property type="term" value="C:stress fiber"/>
    <property type="evidence" value="ECO:0007669"/>
    <property type="project" value="TreeGrafter"/>
</dbReference>
<evidence type="ECO:0000256" key="5">
    <source>
        <dbReference type="SAM" id="MobiDB-lite"/>
    </source>
</evidence>
<dbReference type="Pfam" id="PF16182">
    <property type="entry name" value="AbLIM_anchor"/>
    <property type="match status" value="1"/>
</dbReference>
<dbReference type="GO" id="GO:0060271">
    <property type="term" value="P:cilium assembly"/>
    <property type="evidence" value="ECO:0007669"/>
    <property type="project" value="TreeGrafter"/>
</dbReference>
<dbReference type="PROSITE" id="PS51089">
    <property type="entry name" value="HP"/>
    <property type="match status" value="1"/>
</dbReference>
<keyword evidence="4" id="KW-0677">Repeat</keyword>